<evidence type="ECO:0008006" key="4">
    <source>
        <dbReference type="Google" id="ProtNLM"/>
    </source>
</evidence>
<name>A0ABP7I6G9_9ACTN</name>
<feature type="transmembrane region" description="Helical" evidence="1">
    <location>
        <begin position="60"/>
        <end position="83"/>
    </location>
</feature>
<feature type="transmembrane region" description="Helical" evidence="1">
    <location>
        <begin position="95"/>
        <end position="118"/>
    </location>
</feature>
<dbReference type="EMBL" id="BAAAZR010000007">
    <property type="protein sequence ID" value="GAA3809015.1"/>
    <property type="molecule type" value="Genomic_DNA"/>
</dbReference>
<dbReference type="Proteomes" id="UP001500888">
    <property type="component" value="Unassembled WGS sequence"/>
</dbReference>
<evidence type="ECO:0000256" key="1">
    <source>
        <dbReference type="SAM" id="Phobius"/>
    </source>
</evidence>
<proteinExistence type="predicted"/>
<organism evidence="2 3">
    <name type="scientific">Sphaerisporangium flaviroseum</name>
    <dbReference type="NCBI Taxonomy" id="509199"/>
    <lineage>
        <taxon>Bacteria</taxon>
        <taxon>Bacillati</taxon>
        <taxon>Actinomycetota</taxon>
        <taxon>Actinomycetes</taxon>
        <taxon>Streptosporangiales</taxon>
        <taxon>Streptosporangiaceae</taxon>
        <taxon>Sphaerisporangium</taxon>
    </lineage>
</organism>
<comment type="caution">
    <text evidence="2">The sequence shown here is derived from an EMBL/GenBank/DDBJ whole genome shotgun (WGS) entry which is preliminary data.</text>
</comment>
<evidence type="ECO:0000313" key="3">
    <source>
        <dbReference type="Proteomes" id="UP001500888"/>
    </source>
</evidence>
<keyword evidence="1" id="KW-1133">Transmembrane helix</keyword>
<keyword evidence="1" id="KW-0812">Transmembrane</keyword>
<sequence>MTFGYAVRVTTRAQVAVSPVIPAVANLLLGGLWTFSVFAGWGLAAFCGNGESPESCMDRLTMVSTLSGLFAFVAATCTAAGLLPPVMRRFPEKSLVLVGIATASWLIALGVLYVGGLVGR</sequence>
<keyword evidence="1" id="KW-0472">Membrane</keyword>
<accession>A0ABP7I6G9</accession>
<gene>
    <name evidence="2" type="ORF">GCM10022226_31650</name>
</gene>
<reference evidence="3" key="1">
    <citation type="journal article" date="2019" name="Int. J. Syst. Evol. Microbiol.">
        <title>The Global Catalogue of Microorganisms (GCM) 10K type strain sequencing project: providing services to taxonomists for standard genome sequencing and annotation.</title>
        <authorList>
            <consortium name="The Broad Institute Genomics Platform"/>
            <consortium name="The Broad Institute Genome Sequencing Center for Infectious Disease"/>
            <person name="Wu L."/>
            <person name="Ma J."/>
        </authorList>
    </citation>
    <scope>NUCLEOTIDE SEQUENCE [LARGE SCALE GENOMIC DNA]</scope>
    <source>
        <strain evidence="3">JCM 16908</strain>
    </source>
</reference>
<evidence type="ECO:0000313" key="2">
    <source>
        <dbReference type="EMBL" id="GAA3809015.1"/>
    </source>
</evidence>
<protein>
    <recommendedName>
        <fullName evidence="4">Fluoride ion transporter CrcB</fullName>
    </recommendedName>
</protein>
<feature type="transmembrane region" description="Helical" evidence="1">
    <location>
        <begin position="20"/>
        <end position="48"/>
    </location>
</feature>
<keyword evidence="3" id="KW-1185">Reference proteome</keyword>